<keyword evidence="1" id="KW-0175">Coiled coil</keyword>
<dbReference type="EMBL" id="UYRR01009531">
    <property type="protein sequence ID" value="VDK24947.1"/>
    <property type="molecule type" value="Genomic_DNA"/>
</dbReference>
<organism evidence="4">
    <name type="scientific">Anisakis simplex</name>
    <name type="common">Herring worm</name>
    <dbReference type="NCBI Taxonomy" id="6269"/>
    <lineage>
        <taxon>Eukaryota</taxon>
        <taxon>Metazoa</taxon>
        <taxon>Ecdysozoa</taxon>
        <taxon>Nematoda</taxon>
        <taxon>Chromadorea</taxon>
        <taxon>Rhabditida</taxon>
        <taxon>Spirurina</taxon>
        <taxon>Ascaridomorpha</taxon>
        <taxon>Ascaridoidea</taxon>
        <taxon>Anisakidae</taxon>
        <taxon>Anisakis</taxon>
        <taxon>Anisakis simplex complex</taxon>
    </lineage>
</organism>
<evidence type="ECO:0000256" key="1">
    <source>
        <dbReference type="SAM" id="Coils"/>
    </source>
</evidence>
<gene>
    <name evidence="2" type="ORF">ASIM_LOCUS5065</name>
</gene>
<evidence type="ECO:0000313" key="4">
    <source>
        <dbReference type="WBParaSite" id="ASIM_0000526201-mRNA-1"/>
    </source>
</evidence>
<protein>
    <submittedName>
        <fullName evidence="4">IF rod domain-containing protein</fullName>
    </submittedName>
</protein>
<dbReference type="AlphaFoldDB" id="A0A0M3JCD2"/>
<dbReference type="WBParaSite" id="ASIM_0000526201-mRNA-1">
    <property type="protein sequence ID" value="ASIM_0000526201-mRNA-1"/>
    <property type="gene ID" value="ASIM_0000526201"/>
</dbReference>
<reference evidence="4" key="1">
    <citation type="submission" date="2017-02" db="UniProtKB">
        <authorList>
            <consortium name="WormBaseParasite"/>
        </authorList>
    </citation>
    <scope>IDENTIFICATION</scope>
</reference>
<accession>A0A0M3JCD2</accession>
<evidence type="ECO:0000313" key="3">
    <source>
        <dbReference type="Proteomes" id="UP000267096"/>
    </source>
</evidence>
<keyword evidence="3" id="KW-1185">Reference proteome</keyword>
<sequence>MSSEVDYARLSSENRELKAQNERLDNELNSLKDRLFVLEKEKLDNEIEVSEAKQRNALFMDLDEDWKKKETGFIERIKQLEISLAKTDAEKFDDLHNEVKYHEISV</sequence>
<proteinExistence type="predicted"/>
<evidence type="ECO:0000313" key="2">
    <source>
        <dbReference type="EMBL" id="VDK24947.1"/>
    </source>
</evidence>
<reference evidence="2 3" key="2">
    <citation type="submission" date="2018-11" db="EMBL/GenBank/DDBJ databases">
        <authorList>
            <consortium name="Pathogen Informatics"/>
        </authorList>
    </citation>
    <scope>NUCLEOTIDE SEQUENCE [LARGE SCALE GENOMIC DNA]</scope>
</reference>
<name>A0A0M3JCD2_ANISI</name>
<feature type="coiled-coil region" evidence="1">
    <location>
        <begin position="7"/>
        <end position="41"/>
    </location>
</feature>
<dbReference type="Proteomes" id="UP000267096">
    <property type="component" value="Unassembled WGS sequence"/>
</dbReference>